<dbReference type="InterPro" id="IPR045234">
    <property type="entry name" value="Unkempt-like"/>
</dbReference>
<reference evidence="9 10" key="1">
    <citation type="submission" date="2021-02" db="EMBL/GenBank/DDBJ databases">
        <title>Plant Genome Project.</title>
        <authorList>
            <person name="Zhang R.-G."/>
        </authorList>
    </citation>
    <scope>NUCLEOTIDE SEQUENCE [LARGE SCALE GENOMIC DNA]</scope>
    <source>
        <tissue evidence="9">Leaves</tissue>
    </source>
</reference>
<dbReference type="Proteomes" id="UP000827721">
    <property type="component" value="Unassembled WGS sequence"/>
</dbReference>
<sequence>MASSTHRTQSFHFDDDDDDGESYEFTAASDSWTDYLNPSNEPELDLDSDVCGLDPDSPVDAYSCDHFRMFEFKVRKCARGRSHDWTECPYAHPGEKARRRDPRKYHYSGTACPDFRKGSCKKGDSCEFAHGVFECWLHPARYRTQPCEDGPACKRRVCFFAHTPDQLRILPQQSPRSIDASSCATSLPFLSSPESISDVGRGLSLQPSLAERLRTLDPYIRSLSDIESARLDASNSQSSRTALFDPASDRRLSYPYSNFPQVDFSLNQINATSSNRSYFNSSVVYNYNITQWSPNSTRVEEQPLFNRPRLRETFLAITSQTALTMLTIRTSGSTNFSQNAKILFCSAAAFNVIGFLSCLFGILLCGRKTGVKARTVTGIGFVFTAYGFLAIMGMLLNDNMMLWITGLACVACFPALASAFMK</sequence>
<evidence type="ECO:0000256" key="6">
    <source>
        <dbReference type="SAM" id="MobiDB-lite"/>
    </source>
</evidence>
<evidence type="ECO:0000256" key="5">
    <source>
        <dbReference type="PROSITE-ProRule" id="PRU00723"/>
    </source>
</evidence>
<dbReference type="Pfam" id="PF00642">
    <property type="entry name" value="zf-CCCH"/>
    <property type="match status" value="1"/>
</dbReference>
<keyword evidence="7" id="KW-0812">Transmembrane</keyword>
<accession>A0ABQ8I8B1</accession>
<evidence type="ECO:0000256" key="3">
    <source>
        <dbReference type="ARBA" id="ARBA00022833"/>
    </source>
</evidence>
<proteinExistence type="predicted"/>
<keyword evidence="4" id="KW-0238">DNA-binding</keyword>
<dbReference type="PROSITE" id="PS50103">
    <property type="entry name" value="ZF_C3H1"/>
    <property type="match status" value="1"/>
</dbReference>
<organism evidence="9 10">
    <name type="scientific">Xanthoceras sorbifolium</name>
    <dbReference type="NCBI Taxonomy" id="99658"/>
    <lineage>
        <taxon>Eukaryota</taxon>
        <taxon>Viridiplantae</taxon>
        <taxon>Streptophyta</taxon>
        <taxon>Embryophyta</taxon>
        <taxon>Tracheophyta</taxon>
        <taxon>Spermatophyta</taxon>
        <taxon>Magnoliopsida</taxon>
        <taxon>eudicotyledons</taxon>
        <taxon>Gunneridae</taxon>
        <taxon>Pentapetalae</taxon>
        <taxon>rosids</taxon>
        <taxon>malvids</taxon>
        <taxon>Sapindales</taxon>
        <taxon>Sapindaceae</taxon>
        <taxon>Xanthoceroideae</taxon>
        <taxon>Xanthoceras</taxon>
    </lineage>
</organism>
<feature type="transmembrane region" description="Helical" evidence="7">
    <location>
        <begin position="376"/>
        <end position="396"/>
    </location>
</feature>
<evidence type="ECO:0000256" key="7">
    <source>
        <dbReference type="SAM" id="Phobius"/>
    </source>
</evidence>
<keyword evidence="2 5" id="KW-0863">Zinc-finger</keyword>
<evidence type="ECO:0000313" key="9">
    <source>
        <dbReference type="EMBL" id="KAH7572872.1"/>
    </source>
</evidence>
<dbReference type="InterPro" id="IPR000571">
    <property type="entry name" value="Znf_CCCH"/>
</dbReference>
<dbReference type="SMART" id="SM00356">
    <property type="entry name" value="ZnF_C3H1"/>
    <property type="match status" value="2"/>
</dbReference>
<feature type="compositionally biased region" description="Polar residues" evidence="6">
    <location>
        <begin position="1"/>
        <end position="11"/>
    </location>
</feature>
<comment type="caution">
    <text evidence="9">The sequence shown here is derived from an EMBL/GenBank/DDBJ whole genome shotgun (WGS) entry which is preliminary data.</text>
</comment>
<dbReference type="EMBL" id="JAFEMO010000003">
    <property type="protein sequence ID" value="KAH7572872.1"/>
    <property type="molecule type" value="Genomic_DNA"/>
</dbReference>
<evidence type="ECO:0000259" key="8">
    <source>
        <dbReference type="PROSITE" id="PS50103"/>
    </source>
</evidence>
<evidence type="ECO:0000256" key="2">
    <source>
        <dbReference type="ARBA" id="ARBA00022771"/>
    </source>
</evidence>
<feature type="domain" description="C3H1-type" evidence="8">
    <location>
        <begin position="107"/>
        <end position="133"/>
    </location>
</feature>
<keyword evidence="10" id="KW-1185">Reference proteome</keyword>
<keyword evidence="3 5" id="KW-0862">Zinc</keyword>
<feature type="transmembrane region" description="Helical" evidence="7">
    <location>
        <begin position="402"/>
        <end position="421"/>
    </location>
</feature>
<protein>
    <recommendedName>
        <fullName evidence="8">C3H1-type domain-containing protein</fullName>
    </recommendedName>
</protein>
<dbReference type="SUPFAM" id="SSF90229">
    <property type="entry name" value="CCCH zinc finger"/>
    <property type="match status" value="1"/>
</dbReference>
<evidence type="ECO:0000256" key="4">
    <source>
        <dbReference type="ARBA" id="ARBA00023125"/>
    </source>
</evidence>
<dbReference type="InterPro" id="IPR057444">
    <property type="entry name" value="Znf-CCCH_AtC3H23-like"/>
</dbReference>
<evidence type="ECO:0000256" key="1">
    <source>
        <dbReference type="ARBA" id="ARBA00022723"/>
    </source>
</evidence>
<dbReference type="PANTHER" id="PTHR14493:SF155">
    <property type="entry name" value="ZINC FINGER CCCH DOMAIN-CONTAINING PROTEIN 20"/>
    <property type="match status" value="1"/>
</dbReference>
<keyword evidence="7" id="KW-1133">Transmembrane helix</keyword>
<feature type="zinc finger region" description="C3H1-type" evidence="5">
    <location>
        <begin position="107"/>
        <end position="133"/>
    </location>
</feature>
<keyword evidence="7" id="KW-0472">Membrane</keyword>
<name>A0ABQ8I8B1_9ROSI</name>
<feature type="transmembrane region" description="Helical" evidence="7">
    <location>
        <begin position="340"/>
        <end position="364"/>
    </location>
</feature>
<dbReference type="PANTHER" id="PTHR14493">
    <property type="entry name" value="UNKEMPT FAMILY MEMBER"/>
    <property type="match status" value="1"/>
</dbReference>
<dbReference type="Pfam" id="PF25512">
    <property type="entry name" value="zf-CCCH_AtC3H23"/>
    <property type="match status" value="1"/>
</dbReference>
<evidence type="ECO:0000313" key="10">
    <source>
        <dbReference type="Proteomes" id="UP000827721"/>
    </source>
</evidence>
<keyword evidence="1 5" id="KW-0479">Metal-binding</keyword>
<dbReference type="InterPro" id="IPR036855">
    <property type="entry name" value="Znf_CCCH_sf"/>
</dbReference>
<dbReference type="Gene3D" id="3.30.1370.210">
    <property type="match status" value="1"/>
</dbReference>
<feature type="region of interest" description="Disordered" evidence="6">
    <location>
        <begin position="1"/>
        <end position="23"/>
    </location>
</feature>
<gene>
    <name evidence="9" type="ORF">JRO89_XS03G0027200</name>
</gene>